<protein>
    <submittedName>
        <fullName evidence="1">Putative NAD-specific glutamate dehydrogenase encoded in antisense gene pair with dnaKJ</fullName>
    </submittedName>
</protein>
<organism evidence="1 2">
    <name type="scientific">Yoonia vestfoldensis SKA53</name>
    <dbReference type="NCBI Taxonomy" id="314232"/>
    <lineage>
        <taxon>Bacteria</taxon>
        <taxon>Pseudomonadati</taxon>
        <taxon>Pseudomonadota</taxon>
        <taxon>Alphaproteobacteria</taxon>
        <taxon>Rhodobacterales</taxon>
        <taxon>Paracoccaceae</taxon>
        <taxon>Yoonia</taxon>
    </lineage>
</organism>
<sequence>MNAGFDLACVVAFQIVLECCNRQFDRFDRGWIDLVGMFFHRFFGRVDQAFGLIFCLDQFAASLVGLGIRLGVFDHCFDVVIRQTARRLDGDFLFFASAFVLGTNLDNAVGVDVECHLDLGHAAGGWWDVFKVELAQHLVVSGHLTFALEHPQGHGILVVFGGREDLRFFRRDRRVAVDQAGEYATQRFDPQRQWCDVQQDHILDVALQNTGLNGGTHGDNLVRVDTLMRFFAKEFGHFFLDLRHAGHAADQNDLVDVGCGQARILDRGLTRFQRCLDQIANKAFQLGTGQFHDHVQRLAVRPHRDEWLVDFGTGGRRQFDLGLFGSFLQTLQGHLVLGQIDGVLFFELVGKVVDDPHVEIFTTKERITVCGFDFEQTVVDFQNGHVESTAAKVIDRDGFAFFLVQTVSQRRGCRFVDDAQHFQPGNFTGVLGGLTLGVVEIGRHGDDGLRHFFAQIAFGGLFHLAQNERGNLAGRIFVATRLHPSVAIATINNGERHVLFVFGKVRIVKATPDQALDGENRVFGVGHGLAFCRLTDKAFVVSKCND</sequence>
<gene>
    <name evidence="1" type="ORF">SKA53_11633</name>
</gene>
<dbReference type="InterPro" id="IPR019651">
    <property type="entry name" value="Glutamate_DH_NAD-spec"/>
</dbReference>
<dbReference type="STRING" id="314232.SKA53_11633"/>
<dbReference type="eggNOG" id="ENOG502Z9JM">
    <property type="taxonomic scope" value="Bacteria"/>
</dbReference>
<accession>A3V2A1</accession>
<dbReference type="Pfam" id="PF10712">
    <property type="entry name" value="NAD-GH"/>
    <property type="match status" value="1"/>
</dbReference>
<proteinExistence type="predicted"/>
<evidence type="ECO:0000313" key="2">
    <source>
        <dbReference type="Proteomes" id="UP000004507"/>
    </source>
</evidence>
<dbReference type="EMBL" id="AAMS01000002">
    <property type="protein sequence ID" value="EAQ07482.1"/>
    <property type="molecule type" value="Genomic_DNA"/>
</dbReference>
<reference evidence="1 2" key="1">
    <citation type="submission" date="2006-01" db="EMBL/GenBank/DDBJ databases">
        <authorList>
            <person name="Hagstrom A."/>
            <person name="Ferriera S."/>
            <person name="Johnson J."/>
            <person name="Kravitz S."/>
            <person name="Halpern A."/>
            <person name="Remington K."/>
            <person name="Beeson K."/>
            <person name="Tran B."/>
            <person name="Rogers Y.-H."/>
            <person name="Friedman R."/>
            <person name="Venter J.C."/>
        </authorList>
    </citation>
    <scope>NUCLEOTIDE SEQUENCE [LARGE SCALE GENOMIC DNA]</scope>
    <source>
        <strain evidence="1 2">SKA53</strain>
    </source>
</reference>
<dbReference type="AlphaFoldDB" id="A3V2A1"/>
<dbReference type="Proteomes" id="UP000004507">
    <property type="component" value="Unassembled WGS sequence"/>
</dbReference>
<dbReference type="HOGENOM" id="CLU_009163_1_0_5"/>
<name>A3V2A1_9RHOB</name>
<comment type="caution">
    <text evidence="1">The sequence shown here is derived from an EMBL/GenBank/DDBJ whole genome shotgun (WGS) entry which is preliminary data.</text>
</comment>
<evidence type="ECO:0000313" key="1">
    <source>
        <dbReference type="EMBL" id="EAQ07482.1"/>
    </source>
</evidence>
<keyword evidence="2" id="KW-1185">Reference proteome</keyword>